<proteinExistence type="predicted"/>
<evidence type="ECO:0000313" key="2">
    <source>
        <dbReference type="Proteomes" id="UP001177260"/>
    </source>
</evidence>
<gene>
    <name evidence="1" type="ORF">N8T08_001663</name>
</gene>
<dbReference type="Proteomes" id="UP001177260">
    <property type="component" value="Unassembled WGS sequence"/>
</dbReference>
<accession>A0ACC3AMY3</accession>
<keyword evidence="2" id="KW-1185">Reference proteome</keyword>
<organism evidence="1 2">
    <name type="scientific">Aspergillus melleus</name>
    <dbReference type="NCBI Taxonomy" id="138277"/>
    <lineage>
        <taxon>Eukaryota</taxon>
        <taxon>Fungi</taxon>
        <taxon>Dikarya</taxon>
        <taxon>Ascomycota</taxon>
        <taxon>Pezizomycotina</taxon>
        <taxon>Eurotiomycetes</taxon>
        <taxon>Eurotiomycetidae</taxon>
        <taxon>Eurotiales</taxon>
        <taxon>Aspergillaceae</taxon>
        <taxon>Aspergillus</taxon>
        <taxon>Aspergillus subgen. Circumdati</taxon>
    </lineage>
</organism>
<evidence type="ECO:0000313" key="1">
    <source>
        <dbReference type="EMBL" id="KAK1138923.1"/>
    </source>
</evidence>
<comment type="caution">
    <text evidence="1">The sequence shown here is derived from an EMBL/GenBank/DDBJ whole genome shotgun (WGS) entry which is preliminary data.</text>
</comment>
<dbReference type="EMBL" id="JAOPJF010000123">
    <property type="protein sequence ID" value="KAK1138923.1"/>
    <property type="molecule type" value="Genomic_DNA"/>
</dbReference>
<protein>
    <submittedName>
        <fullName evidence="1">Uncharacterized protein</fullName>
    </submittedName>
</protein>
<reference evidence="1 2" key="1">
    <citation type="journal article" date="2023" name="ACS Omega">
        <title>Identification of the Neoaspergillic Acid Biosynthesis Gene Cluster by Establishing an In Vitro CRISPR-Ribonucleoprotein Genetic System in Aspergillus melleus.</title>
        <authorList>
            <person name="Yuan B."/>
            <person name="Grau M.F."/>
            <person name="Murata R.M."/>
            <person name="Torok T."/>
            <person name="Venkateswaran K."/>
            <person name="Stajich J.E."/>
            <person name="Wang C.C.C."/>
        </authorList>
    </citation>
    <scope>NUCLEOTIDE SEQUENCE [LARGE SCALE GENOMIC DNA]</scope>
    <source>
        <strain evidence="1 2">IMV 1140</strain>
    </source>
</reference>
<name>A0ACC3AMY3_9EURO</name>
<sequence length="195" mass="20848">MEPANEETGLVPRPSSPSQSSASNPRPDSPTAAASSSDGVSASNGSFLPQARNNSSHASPKDRPVSGIVPPYWTHHRNASRASQSSLDRFPAITLEDHTEDPNSETSRGLWARSVSVNDHVVVQGKTGIGSYVVWNCTIQTLEGGPITIHTPNSTTYENNSSPHFHMQRTLSQLSPRRASSTNSVPHSSNPGELD</sequence>